<feature type="region of interest" description="Disordered" evidence="1">
    <location>
        <begin position="23"/>
        <end position="54"/>
    </location>
</feature>
<organism evidence="2 3">
    <name type="scientific">Lophiotrema nucula</name>
    <dbReference type="NCBI Taxonomy" id="690887"/>
    <lineage>
        <taxon>Eukaryota</taxon>
        <taxon>Fungi</taxon>
        <taxon>Dikarya</taxon>
        <taxon>Ascomycota</taxon>
        <taxon>Pezizomycotina</taxon>
        <taxon>Dothideomycetes</taxon>
        <taxon>Pleosporomycetidae</taxon>
        <taxon>Pleosporales</taxon>
        <taxon>Lophiotremataceae</taxon>
        <taxon>Lophiotrema</taxon>
    </lineage>
</organism>
<dbReference type="EMBL" id="ML977332">
    <property type="protein sequence ID" value="KAF2112025.1"/>
    <property type="molecule type" value="Genomic_DNA"/>
</dbReference>
<evidence type="ECO:0008006" key="4">
    <source>
        <dbReference type="Google" id="ProtNLM"/>
    </source>
</evidence>
<keyword evidence="3" id="KW-1185">Reference proteome</keyword>
<dbReference type="Proteomes" id="UP000799770">
    <property type="component" value="Unassembled WGS sequence"/>
</dbReference>
<proteinExistence type="predicted"/>
<gene>
    <name evidence="2" type="ORF">BDV96DRAFT_689828</name>
</gene>
<reference evidence="2" key="1">
    <citation type="journal article" date="2020" name="Stud. Mycol.">
        <title>101 Dothideomycetes genomes: a test case for predicting lifestyles and emergence of pathogens.</title>
        <authorList>
            <person name="Haridas S."/>
            <person name="Albert R."/>
            <person name="Binder M."/>
            <person name="Bloem J."/>
            <person name="Labutti K."/>
            <person name="Salamov A."/>
            <person name="Andreopoulos B."/>
            <person name="Baker S."/>
            <person name="Barry K."/>
            <person name="Bills G."/>
            <person name="Bluhm B."/>
            <person name="Cannon C."/>
            <person name="Castanera R."/>
            <person name="Culley D."/>
            <person name="Daum C."/>
            <person name="Ezra D."/>
            <person name="Gonzalez J."/>
            <person name="Henrissat B."/>
            <person name="Kuo A."/>
            <person name="Liang C."/>
            <person name="Lipzen A."/>
            <person name="Lutzoni F."/>
            <person name="Magnuson J."/>
            <person name="Mondo S."/>
            <person name="Nolan M."/>
            <person name="Ohm R."/>
            <person name="Pangilinan J."/>
            <person name="Park H.-J."/>
            <person name="Ramirez L."/>
            <person name="Alfaro M."/>
            <person name="Sun H."/>
            <person name="Tritt A."/>
            <person name="Yoshinaga Y."/>
            <person name="Zwiers L.-H."/>
            <person name="Turgeon B."/>
            <person name="Goodwin S."/>
            <person name="Spatafora J."/>
            <person name="Crous P."/>
            <person name="Grigoriev I."/>
        </authorList>
    </citation>
    <scope>NUCLEOTIDE SEQUENCE</scope>
    <source>
        <strain evidence="2">CBS 627.86</strain>
    </source>
</reference>
<dbReference type="OrthoDB" id="5401170at2759"/>
<evidence type="ECO:0000313" key="2">
    <source>
        <dbReference type="EMBL" id="KAF2112025.1"/>
    </source>
</evidence>
<evidence type="ECO:0000256" key="1">
    <source>
        <dbReference type="SAM" id="MobiDB-lite"/>
    </source>
</evidence>
<sequence length="320" mass="36702">MQTRSQSRKLRLEDIAVAHVDADAQKALTPPSSASQSLLPSNSPPTSRDSSLPPSKFTFRGHIFLDNDSRRWRINDPLSAVKYQQENGPCEATQVFTCICLDDAVDDVSESVVKIKYQVRATRFTIQRLADRILNTKEYLKTFPNTNDEELAFYEKKLHDCTEPTNTPNYMTYEEMYALDQLAEKKCEHTPWFIDCSYGIVPPGLDDYAIVGGFVAFLLMTKVPGRSLTYEEYCGKSDAERNEIRLAFKEALEAVSACYIESCDKAIRNIVWDEEERKCYIVDFEYVAFLDDRDPLPPWTNKQYKLWELATDAEADNDNE</sequence>
<evidence type="ECO:0000313" key="3">
    <source>
        <dbReference type="Proteomes" id="UP000799770"/>
    </source>
</evidence>
<dbReference type="AlphaFoldDB" id="A0A6A5YXZ0"/>
<name>A0A6A5YXZ0_9PLEO</name>
<protein>
    <recommendedName>
        <fullName evidence="4">Protein kinase domain-containing protein</fullName>
    </recommendedName>
</protein>
<accession>A0A6A5YXZ0</accession>
<feature type="compositionally biased region" description="Low complexity" evidence="1">
    <location>
        <begin position="27"/>
        <end position="47"/>
    </location>
</feature>